<dbReference type="EMBL" id="FRBL01000002">
    <property type="protein sequence ID" value="SHL22776.1"/>
    <property type="molecule type" value="Genomic_DNA"/>
</dbReference>
<dbReference type="GO" id="GO:0005975">
    <property type="term" value="P:carbohydrate metabolic process"/>
    <property type="evidence" value="ECO:0007669"/>
    <property type="project" value="InterPro"/>
</dbReference>
<protein>
    <recommendedName>
        <fullName evidence="4">Alpha-L-rhamnosidase six-hairpin glycosidase domain-containing protein</fullName>
    </recommendedName>
</protein>
<evidence type="ECO:0000256" key="1">
    <source>
        <dbReference type="SAM" id="SignalP"/>
    </source>
</evidence>
<accession>A0A1M6YWW5</accession>
<organism evidence="2 3">
    <name type="scientific">Chitinophaga jiangningensis</name>
    <dbReference type="NCBI Taxonomy" id="1419482"/>
    <lineage>
        <taxon>Bacteria</taxon>
        <taxon>Pseudomonadati</taxon>
        <taxon>Bacteroidota</taxon>
        <taxon>Chitinophagia</taxon>
        <taxon>Chitinophagales</taxon>
        <taxon>Chitinophagaceae</taxon>
        <taxon>Chitinophaga</taxon>
    </lineage>
</organism>
<dbReference type="RefSeq" id="WP_178372098.1">
    <property type="nucleotide sequence ID" value="NZ_FRBL01000002.1"/>
</dbReference>
<evidence type="ECO:0000313" key="3">
    <source>
        <dbReference type="Proteomes" id="UP000184420"/>
    </source>
</evidence>
<dbReference type="InterPro" id="IPR008928">
    <property type="entry name" value="6-hairpin_glycosidase_sf"/>
</dbReference>
<keyword evidence="3" id="KW-1185">Reference proteome</keyword>
<gene>
    <name evidence="2" type="ORF">SAMN05444266_102527</name>
</gene>
<dbReference type="SUPFAM" id="SSF48208">
    <property type="entry name" value="Six-hairpin glycosidases"/>
    <property type="match status" value="1"/>
</dbReference>
<dbReference type="Pfam" id="PF14614">
    <property type="entry name" value="DUF4450"/>
    <property type="match status" value="1"/>
</dbReference>
<reference evidence="2 3" key="1">
    <citation type="submission" date="2016-11" db="EMBL/GenBank/DDBJ databases">
        <authorList>
            <person name="Jaros S."/>
            <person name="Januszkiewicz K."/>
            <person name="Wedrychowicz H."/>
        </authorList>
    </citation>
    <scope>NUCLEOTIDE SEQUENCE [LARGE SCALE GENOMIC DNA]</scope>
    <source>
        <strain evidence="2 3">DSM 27406</strain>
    </source>
</reference>
<evidence type="ECO:0000313" key="2">
    <source>
        <dbReference type="EMBL" id="SHL22776.1"/>
    </source>
</evidence>
<dbReference type="AlphaFoldDB" id="A0A1M6YWW5"/>
<dbReference type="STRING" id="1419482.SAMN05444266_102527"/>
<dbReference type="Proteomes" id="UP000184420">
    <property type="component" value="Unassembled WGS sequence"/>
</dbReference>
<dbReference type="Gene3D" id="1.50.10.10">
    <property type="match status" value="1"/>
</dbReference>
<dbReference type="InterPro" id="IPR028028">
    <property type="entry name" value="DUF4450"/>
</dbReference>
<feature type="chain" id="PRO_5012184080" description="Alpha-L-rhamnosidase six-hairpin glycosidase domain-containing protein" evidence="1">
    <location>
        <begin position="23"/>
        <end position="1064"/>
    </location>
</feature>
<dbReference type="InterPro" id="IPR012341">
    <property type="entry name" value="6hp_glycosidase-like_sf"/>
</dbReference>
<sequence>MRRIYKNILIAGCCLLTTTAAAQREMRYQPQQGDFVIHNGSLRFNRALYGGNTGFRVEAGDKPMFAMYLPGMGGNLRFAIKKGKNFKWLSDAADITSRYGHGAMQYDIADPVLERGKITLTVMALYSHEGLIARFTTQQLPAGVTLYCVYGGASGKKFSRDGDIGADSPSLFDLHEANCAGNAYTLTDQQFRLKLANGKTIAGSFPKGATLAVGEAAGLQRADQLPAALTAKDPRAAILIAHMPLTNGVTDISLNTGEQPVSLSGLFEKTKAAARDIADRIKVNTPDSCINNLGSALALAADAVWESPTFLHGAVAWRMRLNAWRGAYIGDALGWHDRAREHFSSYAKSQVTVPPTLGVVADTNLHLARQLEKIGTAMFSDGYICRNPNGDIRAHHYDMNLVFIDQLLRHFNWTGDTAYVREMWPVITRHLAWEKRNFDADGDGLYDAYACIWASDALQYNAGGVTHSSAYNYFSNATAAKLAKLIGEDPSPYAKEAAHILTAMQQQLWMPEKGWFAEYKDKMGKQLLHPSAGLWTIYHALDSKVADRFQAYSCLRYIDEYIPHIPIGKDMYLLSTTNWQPYTWSLNNVALAENLHTALAYWQGGNPEKAYQLWRSVLVESMFMGSSPGNFEQLAKEDAIRGELYRDFADPVAMAARSLVEGLFGIQPDALNGKLLVQPGFPAAWEQASIQTPDITFAYTGKYAERKYVIKPSFSKQLQVSLIIPAPVTTGIKVMVNGKPVAYKPLADAIGTATMQIDLPLAATYEVVVTTPPKHMVRKLELTGRRQMPLVSFDKFEKDGFSWWVPGRHLRPEEATSAMADLGTSYEKVPLDKFFNSKVTDIFQQQYLSPRPAVPTLQLPVQGIGNWCYPLATANIDDSGLRAAAGTGNEVRNTAGVPFQTPGDITEKNIVYTSLWDNYPDSISIPLTGKAKGAWLLMAGSTNAMQSRFTNGFVRVTYTDGSSDTLLLRNPQNWWPIEQDLMNDGKAFTTNAPVPERLYLKQGKFSQGMQQYAAIKGYTTRAVDGGAATVLQMRLQPDKTLATLSVHTQANDVIIGLMSLTLCR</sequence>
<proteinExistence type="predicted"/>
<name>A0A1M6YWW5_9BACT</name>
<keyword evidence="1" id="KW-0732">Signal</keyword>
<evidence type="ECO:0008006" key="4">
    <source>
        <dbReference type="Google" id="ProtNLM"/>
    </source>
</evidence>
<feature type="signal peptide" evidence="1">
    <location>
        <begin position="1"/>
        <end position="22"/>
    </location>
</feature>